<dbReference type="PANTHER" id="PTHR24153:SF8">
    <property type="entry name" value="FORKED, ISOFORM F"/>
    <property type="match status" value="1"/>
</dbReference>
<feature type="region of interest" description="Disordered" evidence="3">
    <location>
        <begin position="117"/>
        <end position="155"/>
    </location>
</feature>
<evidence type="ECO:0000256" key="1">
    <source>
        <dbReference type="ARBA" id="ARBA00022737"/>
    </source>
</evidence>
<evidence type="ECO:0000313" key="4">
    <source>
        <dbReference type="EMBL" id="CAB9530864.1"/>
    </source>
</evidence>
<protein>
    <submittedName>
        <fullName evidence="4">Ankyrin Repeat (Partial)</fullName>
    </submittedName>
</protein>
<feature type="region of interest" description="Disordered" evidence="3">
    <location>
        <begin position="57"/>
        <end position="99"/>
    </location>
</feature>
<dbReference type="EMBL" id="CAICTM010003084">
    <property type="protein sequence ID" value="CAB9530864.1"/>
    <property type="molecule type" value="Genomic_DNA"/>
</dbReference>
<proteinExistence type="predicted"/>
<comment type="caution">
    <text evidence="4">The sequence shown here is derived from an EMBL/GenBank/DDBJ whole genome shotgun (WGS) entry which is preliminary data.</text>
</comment>
<evidence type="ECO:0000256" key="3">
    <source>
        <dbReference type="SAM" id="MobiDB-lite"/>
    </source>
</evidence>
<organism evidence="4 5">
    <name type="scientific">Seminavis robusta</name>
    <dbReference type="NCBI Taxonomy" id="568900"/>
    <lineage>
        <taxon>Eukaryota</taxon>
        <taxon>Sar</taxon>
        <taxon>Stramenopiles</taxon>
        <taxon>Ochrophyta</taxon>
        <taxon>Bacillariophyta</taxon>
        <taxon>Bacillariophyceae</taxon>
        <taxon>Bacillariophycidae</taxon>
        <taxon>Naviculales</taxon>
        <taxon>Naviculaceae</taxon>
        <taxon>Seminavis</taxon>
    </lineage>
</organism>
<feature type="non-terminal residue" evidence="4">
    <location>
        <position position="1"/>
    </location>
</feature>
<dbReference type="SUPFAM" id="SSF48403">
    <property type="entry name" value="Ankyrin repeat"/>
    <property type="match status" value="1"/>
</dbReference>
<dbReference type="PANTHER" id="PTHR24153">
    <property type="entry name" value="ESPIN"/>
    <property type="match status" value="1"/>
</dbReference>
<dbReference type="Proteomes" id="UP001153069">
    <property type="component" value="Unassembled WGS sequence"/>
</dbReference>
<dbReference type="GO" id="GO:0051015">
    <property type="term" value="F:actin filament binding"/>
    <property type="evidence" value="ECO:0007669"/>
    <property type="project" value="TreeGrafter"/>
</dbReference>
<dbReference type="OrthoDB" id="35902at2759"/>
<gene>
    <name evidence="4" type="ORF">SEMRO_3086_G343430.1</name>
</gene>
<evidence type="ECO:0000256" key="2">
    <source>
        <dbReference type="ARBA" id="ARBA00023043"/>
    </source>
</evidence>
<evidence type="ECO:0000313" key="5">
    <source>
        <dbReference type="Proteomes" id="UP001153069"/>
    </source>
</evidence>
<dbReference type="SMART" id="SM00248">
    <property type="entry name" value="ANK"/>
    <property type="match status" value="6"/>
</dbReference>
<accession>A0A9N8F4U8</accession>
<reference evidence="4" key="1">
    <citation type="submission" date="2020-06" db="EMBL/GenBank/DDBJ databases">
        <authorList>
            <consortium name="Plant Systems Biology data submission"/>
        </authorList>
    </citation>
    <scope>NUCLEOTIDE SEQUENCE</scope>
    <source>
        <strain evidence="4">D6</strain>
    </source>
</reference>
<dbReference type="Pfam" id="PF12796">
    <property type="entry name" value="Ank_2"/>
    <property type="match status" value="1"/>
</dbReference>
<sequence>RHRKSKSNAFTEDPLELFALSFLLAREQGTRHERRCDQQETWANNVLKKDENSTIKLVDDSSGRTSNDDSSIDKSEISKLSNEQPKQQQQQQQNNDRPRLRALANTGKTAIQVVLRRNRNNNSNDSGHQQSTKQHHEAADEYDEDDPAAPPKQREPKVCPRLALIALHDACSNKSKVQVIKYLVAQHPDRAAATKEGNLPLHTACARKAPASVIEYLLQEYPEGTGVRNKRFKLPIHVALECGASLEVIKLLVKADPDSLQVADYDITSVQFQKVWIAHKANLSMGHKTGLPLHYACKHRATLQTIHFLITEYPDAARTKNKDGWLPVHYSCSRGAPLQHIQYLMTACPSSLYERTLHYYEYPMHLAAGKMSANINVVKYIQSRHSIACTQTKPNEGLYLTYYDEACLQSAPSAVTWFLADVCAKASKGYAFLADAEDPYN</sequence>
<keyword evidence="2" id="KW-0040">ANK repeat</keyword>
<dbReference type="InterPro" id="IPR036770">
    <property type="entry name" value="Ankyrin_rpt-contain_sf"/>
</dbReference>
<keyword evidence="5" id="KW-1185">Reference proteome</keyword>
<dbReference type="Gene3D" id="1.25.40.20">
    <property type="entry name" value="Ankyrin repeat-containing domain"/>
    <property type="match status" value="2"/>
</dbReference>
<dbReference type="GO" id="GO:0051017">
    <property type="term" value="P:actin filament bundle assembly"/>
    <property type="evidence" value="ECO:0007669"/>
    <property type="project" value="TreeGrafter"/>
</dbReference>
<dbReference type="InterPro" id="IPR002110">
    <property type="entry name" value="Ankyrin_rpt"/>
</dbReference>
<keyword evidence="1" id="KW-0677">Repeat</keyword>
<name>A0A9N8F4U8_9STRA</name>
<dbReference type="AlphaFoldDB" id="A0A9N8F4U8"/>
<dbReference type="InterPro" id="IPR052420">
    <property type="entry name" value="Espin/Espin-like"/>
</dbReference>
<dbReference type="GO" id="GO:0005737">
    <property type="term" value="C:cytoplasm"/>
    <property type="evidence" value="ECO:0007669"/>
    <property type="project" value="TreeGrafter"/>
</dbReference>